<evidence type="ECO:0000256" key="1">
    <source>
        <dbReference type="ARBA" id="ARBA00004370"/>
    </source>
</evidence>
<feature type="transmembrane region" description="Helical" evidence="6">
    <location>
        <begin position="7"/>
        <end position="24"/>
    </location>
</feature>
<feature type="compositionally biased region" description="Basic and acidic residues" evidence="5">
    <location>
        <begin position="460"/>
        <end position="470"/>
    </location>
</feature>
<dbReference type="eggNOG" id="COG3898">
    <property type="taxonomic scope" value="Bacteria"/>
</dbReference>
<reference evidence="8 9" key="1">
    <citation type="journal article" date="2012" name="J. Bacteriol.">
        <title>Draft Genome Sequence of Agrobacterium albertimagni Strain AOL15.</title>
        <authorList>
            <person name="Trimble W.L."/>
            <person name="Phung le T."/>
            <person name="Meyer F."/>
            <person name="Gilbert J.A."/>
            <person name="Silver S."/>
        </authorList>
    </citation>
    <scope>NUCLEOTIDE SEQUENCE [LARGE SCALE GENOMIC DNA]</scope>
    <source>
        <strain evidence="8 9">AOL15</strain>
    </source>
</reference>
<keyword evidence="2 6" id="KW-0812">Transmembrane</keyword>
<keyword evidence="4 6" id="KW-0472">Membrane</keyword>
<feature type="transmembrane region" description="Helical" evidence="6">
    <location>
        <begin position="86"/>
        <end position="105"/>
    </location>
</feature>
<proteinExistence type="predicted"/>
<protein>
    <submittedName>
        <fullName evidence="8">HemY domain-containing protein</fullName>
    </submittedName>
</protein>
<feature type="region of interest" description="Disordered" evidence="5">
    <location>
        <begin position="518"/>
        <end position="545"/>
    </location>
</feature>
<accession>K2QBS4</accession>
<evidence type="ECO:0000256" key="6">
    <source>
        <dbReference type="SAM" id="Phobius"/>
    </source>
</evidence>
<dbReference type="PATRIC" id="fig|1156935.5.peg.457"/>
<comment type="caution">
    <text evidence="8">The sequence shown here is derived from an EMBL/GenBank/DDBJ whole genome shotgun (WGS) entry which is preliminary data.</text>
</comment>
<evidence type="ECO:0000256" key="2">
    <source>
        <dbReference type="ARBA" id="ARBA00022692"/>
    </source>
</evidence>
<feature type="region of interest" description="Disordered" evidence="5">
    <location>
        <begin position="450"/>
        <end position="470"/>
    </location>
</feature>
<dbReference type="Pfam" id="PF07219">
    <property type="entry name" value="HemY_N"/>
    <property type="match status" value="1"/>
</dbReference>
<dbReference type="AlphaFoldDB" id="K2QBS4"/>
<dbReference type="InterPro" id="IPR011990">
    <property type="entry name" value="TPR-like_helical_dom_sf"/>
</dbReference>
<dbReference type="GO" id="GO:0016020">
    <property type="term" value="C:membrane"/>
    <property type="evidence" value="ECO:0007669"/>
    <property type="project" value="UniProtKB-SubCell"/>
</dbReference>
<evidence type="ECO:0000259" key="7">
    <source>
        <dbReference type="Pfam" id="PF07219"/>
    </source>
</evidence>
<dbReference type="PIRSF" id="PIRSF031802">
    <property type="entry name" value="UCP031802"/>
    <property type="match status" value="1"/>
</dbReference>
<dbReference type="SUPFAM" id="SSF48452">
    <property type="entry name" value="TPR-like"/>
    <property type="match status" value="1"/>
</dbReference>
<organism evidence="8 9">
    <name type="scientific">Agrobacterium albertimagni AOL15</name>
    <dbReference type="NCBI Taxonomy" id="1156935"/>
    <lineage>
        <taxon>Bacteria</taxon>
        <taxon>Pseudomonadati</taxon>
        <taxon>Pseudomonadota</taxon>
        <taxon>Alphaproteobacteria</taxon>
        <taxon>Hyphomicrobiales</taxon>
        <taxon>Rhizobiaceae</taxon>
        <taxon>Rhizobium/Agrobacterium group</taxon>
        <taxon>Agrobacterium</taxon>
    </lineage>
</organism>
<keyword evidence="9" id="KW-1185">Reference proteome</keyword>
<feature type="domain" description="HemY N-terminal" evidence="7">
    <location>
        <begin position="29"/>
        <end position="136"/>
    </location>
</feature>
<comment type="subcellular location">
    <subcellularLocation>
        <location evidence="1">Membrane</location>
    </subcellularLocation>
</comment>
<evidence type="ECO:0000313" key="9">
    <source>
        <dbReference type="Proteomes" id="UP000007123"/>
    </source>
</evidence>
<feature type="transmembrane region" description="Helical" evidence="6">
    <location>
        <begin position="44"/>
        <end position="65"/>
    </location>
</feature>
<evidence type="ECO:0000256" key="4">
    <source>
        <dbReference type="ARBA" id="ARBA00023136"/>
    </source>
</evidence>
<name>K2QBS4_9HYPH</name>
<dbReference type="InterPro" id="IPR016982">
    <property type="entry name" value="Mms48"/>
</dbReference>
<keyword evidence="3 6" id="KW-1133">Transmembrane helix</keyword>
<dbReference type="EMBL" id="ALJF01000002">
    <property type="protein sequence ID" value="EKF61354.1"/>
    <property type="molecule type" value="Genomic_DNA"/>
</dbReference>
<evidence type="ECO:0000256" key="5">
    <source>
        <dbReference type="SAM" id="MobiDB-lite"/>
    </source>
</evidence>
<dbReference type="InterPro" id="IPR010817">
    <property type="entry name" value="HemY_N"/>
</dbReference>
<evidence type="ECO:0000256" key="3">
    <source>
        <dbReference type="ARBA" id="ARBA00022989"/>
    </source>
</evidence>
<evidence type="ECO:0000313" key="8">
    <source>
        <dbReference type="EMBL" id="EKF61354.1"/>
    </source>
</evidence>
<gene>
    <name evidence="8" type="ORF">QWE_02255</name>
</gene>
<dbReference type="Proteomes" id="UP000007123">
    <property type="component" value="Unassembled WGS sequence"/>
</dbReference>
<sequence>MTTILKVLFFFAFILALGFGFSWIADRPGEISLIWEGQQYNTDLIVAVTALVGLVAAIMVTWWLLRTLWTSPHSVRRFFRARKRDRGYQALSTGLIAAGAGNAILARKMSARARSLIRADQEPLIRVLDAQAALIEGRHDEARRLFQEMSDDPETRELGLRGLYVEANRLGAHEAARQYAETAAEAAPYLPWAAKATLEHRCRAGHWDDAIRLLDQQKIAHVLERHEAERLKAVLLTAKAEDQLEAEPAGARDSALKALKLAKDLVPAAIVAAKAYMREDNLRKASSTLEQVWKLDPHPEIARAYVRVRSGDSAVDRLKKAEKLEALKPNNYESLLIVAEAALDAQDFKKARTKAEAAARIASHERVYLLLADIEEAETGDQGRIRHWMGQALKAPRDAAWVADGHVSERWMPISPVTGRLDAFEWKTPFDQLAGPIEEGSVSEGEKALASLPPVARTETPARPEPEFETAKPKIVQPKARVIDVEPQAKAIEPETPETPPAKPAKPVKPVVIASGDATPAAQEPTVVEPFFGRPPDDPGVKDPALAAPEAKTRLKLF</sequence>
<dbReference type="RefSeq" id="WP_006724445.1">
    <property type="nucleotide sequence ID" value="NZ_ALJF01000002.1"/>
</dbReference>
<dbReference type="Gene3D" id="1.25.40.10">
    <property type="entry name" value="Tetratricopeptide repeat domain"/>
    <property type="match status" value="1"/>
</dbReference>
<dbReference type="STRING" id="1156935.QWE_02255"/>